<comment type="similarity">
    <text evidence="14">Belongs to the protein kinase superfamily. Ser/Thr protein kinase family. CDPK subfamily.</text>
</comment>
<name>A0AAU9K7T5_9CILI</name>
<proteinExistence type="inferred from homology"/>
<dbReference type="InterPro" id="IPR000719">
    <property type="entry name" value="Prot_kinase_dom"/>
</dbReference>
<evidence type="ECO:0000256" key="9">
    <source>
        <dbReference type="ARBA" id="ARBA00022741"/>
    </source>
</evidence>
<evidence type="ECO:0000313" key="19">
    <source>
        <dbReference type="EMBL" id="CAG9334052.1"/>
    </source>
</evidence>
<evidence type="ECO:0000256" key="6">
    <source>
        <dbReference type="ARBA" id="ARBA00022527"/>
    </source>
</evidence>
<evidence type="ECO:0000256" key="8">
    <source>
        <dbReference type="ARBA" id="ARBA00022737"/>
    </source>
</evidence>
<dbReference type="InterPro" id="IPR011009">
    <property type="entry name" value="Kinase-like_dom_sf"/>
</dbReference>
<dbReference type="Proteomes" id="UP001162131">
    <property type="component" value="Unassembled WGS sequence"/>
</dbReference>
<evidence type="ECO:0000256" key="2">
    <source>
        <dbReference type="ARBA" id="ARBA00004245"/>
    </source>
</evidence>
<dbReference type="PROSITE" id="PS50222">
    <property type="entry name" value="EF_HAND_2"/>
    <property type="match status" value="4"/>
</dbReference>
<dbReference type="InterPro" id="IPR018247">
    <property type="entry name" value="EF_Hand_1_Ca_BS"/>
</dbReference>
<dbReference type="AlphaFoldDB" id="A0AAU9K7T5"/>
<evidence type="ECO:0000256" key="12">
    <source>
        <dbReference type="ARBA" id="ARBA00022840"/>
    </source>
</evidence>
<evidence type="ECO:0000256" key="11">
    <source>
        <dbReference type="ARBA" id="ARBA00022837"/>
    </source>
</evidence>
<sequence length="510" mass="57885">MGCTKSRPHDVIVPVRAGLSNPKLEDKRHKDETLAENSFKSPTNAENIQNEKKIFSDGESFTDIYDTFDIIATFPYAEYRKCVHKHTGLIRSVKIVPIPKGNKSYVDEKSLKREVKALSKLDHPNILKTYDILADDNKFYIVMEYWDGGLLLDKLQERKFLTEAQVSSIVEQLLSAVAYAHSHKVLHRDLSPNSICLMNKGNDLIIKIIDFGVSAFVDLNLQYQGKLGNSFFIAPEVSDDFYNEKCDIWSIGCIMHLLLVGKPPFGNNTEKELKLSVKQNSLDISSLENLTISEEAIILLKNLLNKDFTTRISAIEALQSSWIKKPKENSKVNSAAIQKSMENLISYHCSSKLKDGIQTFIASQIMTHEDTENLLKSFKNIDKNSDGKISSPELCRFYSTVMGDGIGREIAKDVIKNVDTDRDGYLEYTEFIRASAERRILLSKQNLEATFTMLDRDASGKISVSELQEILEDTILIQNQAWQEIIKEADQNLDGEIDIKEFYTLLINKF</sequence>
<dbReference type="Pfam" id="PF00069">
    <property type="entry name" value="Pkinase"/>
    <property type="match status" value="1"/>
</dbReference>
<comment type="subcellular location">
    <subcellularLocation>
        <location evidence="2">Cytoplasm</location>
        <location evidence="2">Cytoskeleton</location>
    </subcellularLocation>
</comment>
<evidence type="ECO:0000259" key="17">
    <source>
        <dbReference type="PROSITE" id="PS50011"/>
    </source>
</evidence>
<feature type="domain" description="EF-hand" evidence="18">
    <location>
        <begin position="369"/>
        <end position="404"/>
    </location>
</feature>
<dbReference type="Gene3D" id="1.10.238.10">
    <property type="entry name" value="EF-hand"/>
    <property type="match status" value="2"/>
</dbReference>
<dbReference type="PROSITE" id="PS50011">
    <property type="entry name" value="PROTEIN_KINASE_DOM"/>
    <property type="match status" value="1"/>
</dbReference>
<reference evidence="19" key="1">
    <citation type="submission" date="2021-09" db="EMBL/GenBank/DDBJ databases">
        <authorList>
            <consortium name="AG Swart"/>
            <person name="Singh M."/>
            <person name="Singh A."/>
            <person name="Seah K."/>
            <person name="Emmerich C."/>
        </authorList>
    </citation>
    <scope>NUCLEOTIDE SEQUENCE</scope>
    <source>
        <strain evidence="19">ATCC30299</strain>
    </source>
</reference>
<feature type="compositionally biased region" description="Basic and acidic residues" evidence="16">
    <location>
        <begin position="23"/>
        <end position="33"/>
    </location>
</feature>
<accession>A0AAU9K7T5</accession>
<dbReference type="InterPro" id="IPR002048">
    <property type="entry name" value="EF_hand_dom"/>
</dbReference>
<dbReference type="Gene3D" id="1.10.510.10">
    <property type="entry name" value="Transferase(Phosphotransferase) domain 1"/>
    <property type="match status" value="1"/>
</dbReference>
<evidence type="ECO:0000256" key="13">
    <source>
        <dbReference type="ARBA" id="ARBA00023212"/>
    </source>
</evidence>
<dbReference type="FunFam" id="1.10.238.10:FF:000178">
    <property type="entry name" value="Calmodulin-2 A"/>
    <property type="match status" value="1"/>
</dbReference>
<evidence type="ECO:0000256" key="16">
    <source>
        <dbReference type="SAM" id="MobiDB-lite"/>
    </source>
</evidence>
<evidence type="ECO:0000313" key="20">
    <source>
        <dbReference type="Proteomes" id="UP001162131"/>
    </source>
</evidence>
<feature type="domain" description="EF-hand" evidence="18">
    <location>
        <begin position="482"/>
        <end position="510"/>
    </location>
</feature>
<evidence type="ECO:0000256" key="7">
    <source>
        <dbReference type="ARBA" id="ARBA00022679"/>
    </source>
</evidence>
<keyword evidence="12" id="KW-0067">ATP-binding</keyword>
<gene>
    <name evidence="19" type="ORF">BSTOLATCC_MIC59854</name>
</gene>
<evidence type="ECO:0000256" key="15">
    <source>
        <dbReference type="ARBA" id="ARBA00025692"/>
    </source>
</evidence>
<protein>
    <recommendedName>
        <fullName evidence="21">Calcium-dependent protein kinase</fullName>
    </recommendedName>
</protein>
<feature type="domain" description="EF-hand" evidence="18">
    <location>
        <begin position="442"/>
        <end position="477"/>
    </location>
</feature>
<evidence type="ECO:0000256" key="10">
    <source>
        <dbReference type="ARBA" id="ARBA00022777"/>
    </source>
</evidence>
<dbReference type="InterPro" id="IPR050205">
    <property type="entry name" value="CDPK_Ser/Thr_kinases"/>
</dbReference>
<comment type="cofactor">
    <cofactor evidence="1">
        <name>Mg(2+)</name>
        <dbReference type="ChEBI" id="CHEBI:18420"/>
    </cofactor>
</comment>
<dbReference type="GO" id="GO:0004674">
    <property type="term" value="F:protein serine/threonine kinase activity"/>
    <property type="evidence" value="ECO:0007669"/>
    <property type="project" value="UniProtKB-KW"/>
</dbReference>
<evidence type="ECO:0000259" key="18">
    <source>
        <dbReference type="PROSITE" id="PS50222"/>
    </source>
</evidence>
<keyword evidence="7" id="KW-0808">Transferase</keyword>
<evidence type="ECO:0000256" key="4">
    <source>
        <dbReference type="ARBA" id="ARBA00011245"/>
    </source>
</evidence>
<dbReference type="InterPro" id="IPR011992">
    <property type="entry name" value="EF-hand-dom_pair"/>
</dbReference>
<keyword evidence="8" id="KW-0677">Repeat</keyword>
<dbReference type="SMART" id="SM00054">
    <property type="entry name" value="EFh"/>
    <property type="match status" value="4"/>
</dbReference>
<feature type="region of interest" description="Disordered" evidence="16">
    <location>
        <begin position="22"/>
        <end position="41"/>
    </location>
</feature>
<comment type="caution">
    <text evidence="19">The sequence shown here is derived from an EMBL/GenBank/DDBJ whole genome shotgun (WGS) entry which is preliminary data.</text>
</comment>
<dbReference type="Gene3D" id="3.30.200.20">
    <property type="entry name" value="Phosphorylase Kinase, domain 1"/>
    <property type="match status" value="1"/>
</dbReference>
<dbReference type="GO" id="GO:0005524">
    <property type="term" value="F:ATP binding"/>
    <property type="evidence" value="ECO:0007669"/>
    <property type="project" value="UniProtKB-KW"/>
</dbReference>
<evidence type="ECO:0000256" key="14">
    <source>
        <dbReference type="ARBA" id="ARBA00024334"/>
    </source>
</evidence>
<dbReference type="CDD" id="cd00051">
    <property type="entry name" value="EFh"/>
    <property type="match status" value="2"/>
</dbReference>
<dbReference type="SUPFAM" id="SSF56112">
    <property type="entry name" value="Protein kinase-like (PK-like)"/>
    <property type="match status" value="1"/>
</dbReference>
<evidence type="ECO:0000256" key="5">
    <source>
        <dbReference type="ARBA" id="ARBA00022490"/>
    </source>
</evidence>
<evidence type="ECO:0008006" key="21">
    <source>
        <dbReference type="Google" id="ProtNLM"/>
    </source>
</evidence>
<dbReference type="EMBL" id="CAJZBQ010000057">
    <property type="protein sequence ID" value="CAG9334052.1"/>
    <property type="molecule type" value="Genomic_DNA"/>
</dbReference>
<dbReference type="Pfam" id="PF13499">
    <property type="entry name" value="EF-hand_7"/>
    <property type="match status" value="2"/>
</dbReference>
<evidence type="ECO:0000256" key="3">
    <source>
        <dbReference type="ARBA" id="ARBA00005253"/>
    </source>
</evidence>
<keyword evidence="9" id="KW-0547">Nucleotide-binding</keyword>
<keyword evidence="5" id="KW-0963">Cytoplasm</keyword>
<keyword evidence="13" id="KW-0206">Cytoskeleton</keyword>
<feature type="domain" description="Protein kinase" evidence="17">
    <location>
        <begin position="65"/>
        <end position="323"/>
    </location>
</feature>
<dbReference type="PANTHER" id="PTHR24349">
    <property type="entry name" value="SERINE/THREONINE-PROTEIN KINASE"/>
    <property type="match status" value="1"/>
</dbReference>
<comment type="function">
    <text evidence="15">Plays a fundamental role in microtubule organizing center structure and function. Component of the infraciliary lattice (ICL) and the ciliary basal bodies.</text>
</comment>
<keyword evidence="6" id="KW-0723">Serine/threonine-protein kinase</keyword>
<keyword evidence="20" id="KW-1185">Reference proteome</keyword>
<feature type="domain" description="EF-hand" evidence="18">
    <location>
        <begin position="406"/>
        <end position="441"/>
    </location>
</feature>
<dbReference type="GO" id="GO:0005509">
    <property type="term" value="F:calcium ion binding"/>
    <property type="evidence" value="ECO:0007669"/>
    <property type="project" value="InterPro"/>
</dbReference>
<evidence type="ECO:0000256" key="1">
    <source>
        <dbReference type="ARBA" id="ARBA00001946"/>
    </source>
</evidence>
<keyword evidence="10" id="KW-0418">Kinase</keyword>
<comment type="similarity">
    <text evidence="3">Belongs to the centrin family.</text>
</comment>
<dbReference type="PROSITE" id="PS00018">
    <property type="entry name" value="EF_HAND_1"/>
    <property type="match status" value="3"/>
</dbReference>
<dbReference type="GO" id="GO:0005856">
    <property type="term" value="C:cytoskeleton"/>
    <property type="evidence" value="ECO:0007669"/>
    <property type="project" value="UniProtKB-SubCell"/>
</dbReference>
<organism evidence="19 20">
    <name type="scientific">Blepharisma stoltei</name>
    <dbReference type="NCBI Taxonomy" id="1481888"/>
    <lineage>
        <taxon>Eukaryota</taxon>
        <taxon>Sar</taxon>
        <taxon>Alveolata</taxon>
        <taxon>Ciliophora</taxon>
        <taxon>Postciliodesmatophora</taxon>
        <taxon>Heterotrichea</taxon>
        <taxon>Heterotrichida</taxon>
        <taxon>Blepharismidae</taxon>
        <taxon>Blepharisma</taxon>
    </lineage>
</organism>
<dbReference type="FunFam" id="1.10.510.10:FF:000571">
    <property type="entry name" value="Maternal embryonic leucine zipper kinase"/>
    <property type="match status" value="1"/>
</dbReference>
<keyword evidence="11" id="KW-0106">Calcium</keyword>
<dbReference type="SUPFAM" id="SSF47473">
    <property type="entry name" value="EF-hand"/>
    <property type="match status" value="1"/>
</dbReference>
<comment type="subunit">
    <text evidence="4">Monomer.</text>
</comment>